<protein>
    <submittedName>
        <fullName evidence="1">Uncharacterized protein</fullName>
    </submittedName>
</protein>
<reference evidence="1" key="1">
    <citation type="submission" date="2023-01" db="EMBL/GenBank/DDBJ databases">
        <authorList>
            <person name="Piombo E."/>
        </authorList>
    </citation>
    <scope>NUCLEOTIDE SEQUENCE</scope>
</reference>
<evidence type="ECO:0000313" key="1">
    <source>
        <dbReference type="EMBL" id="CAI6081358.1"/>
    </source>
</evidence>
<proteinExistence type="predicted"/>
<dbReference type="Proteomes" id="UP001160390">
    <property type="component" value="Unassembled WGS sequence"/>
</dbReference>
<organism evidence="1 2">
    <name type="scientific">Clonostachys chloroleuca</name>
    <dbReference type="NCBI Taxonomy" id="1926264"/>
    <lineage>
        <taxon>Eukaryota</taxon>
        <taxon>Fungi</taxon>
        <taxon>Dikarya</taxon>
        <taxon>Ascomycota</taxon>
        <taxon>Pezizomycotina</taxon>
        <taxon>Sordariomycetes</taxon>
        <taxon>Hypocreomycetidae</taxon>
        <taxon>Hypocreales</taxon>
        <taxon>Bionectriaceae</taxon>
        <taxon>Clonostachys</taxon>
    </lineage>
</organism>
<keyword evidence="2" id="KW-1185">Reference proteome</keyword>
<dbReference type="AlphaFoldDB" id="A0AA35LVD7"/>
<comment type="caution">
    <text evidence="1">The sequence shown here is derived from an EMBL/GenBank/DDBJ whole genome shotgun (WGS) entry which is preliminary data.</text>
</comment>
<dbReference type="EMBL" id="CABFNP030000705">
    <property type="protein sequence ID" value="CAI6081358.1"/>
    <property type="molecule type" value="Genomic_DNA"/>
</dbReference>
<accession>A0AA35LVD7</accession>
<name>A0AA35LVD7_9HYPO</name>
<gene>
    <name evidence="1" type="ORF">CCHLO57077_00004012</name>
</gene>
<sequence length="91" mass="10296">MYGYANRRPTNAPAITKQPTLCFIMHMLEGKYQSSVLNAKPESVWHKVGGFEIGGNNELRTVLEYVTLGYYGENAESSRIRLLENEINSKV</sequence>
<evidence type="ECO:0000313" key="2">
    <source>
        <dbReference type="Proteomes" id="UP001160390"/>
    </source>
</evidence>